<feature type="disulfide bond" description="Redox-active" evidence="6">
    <location>
        <begin position="279"/>
        <end position="282"/>
    </location>
</feature>
<dbReference type="InterPro" id="IPR016154">
    <property type="entry name" value="Heat_shock_Hsp33_C"/>
</dbReference>
<keyword evidence="3 6" id="KW-1015">Disulfide bond</keyword>
<organism evidence="7 8">
    <name type="scientific">Cobetia marina</name>
    <name type="common">Deleya marina</name>
    <dbReference type="NCBI Taxonomy" id="28258"/>
    <lineage>
        <taxon>Bacteria</taxon>
        <taxon>Pseudomonadati</taxon>
        <taxon>Pseudomonadota</taxon>
        <taxon>Gammaproteobacteria</taxon>
        <taxon>Oceanospirillales</taxon>
        <taxon>Halomonadaceae</taxon>
        <taxon>Cobetia</taxon>
    </lineage>
</organism>
<keyword evidence="2 6" id="KW-0862">Zinc</keyword>
<evidence type="ECO:0000256" key="5">
    <source>
        <dbReference type="ARBA" id="ARBA00023284"/>
    </source>
</evidence>
<dbReference type="Gene3D" id="3.90.1280.10">
    <property type="entry name" value="HSP33 redox switch-like"/>
    <property type="match status" value="1"/>
</dbReference>
<keyword evidence="5 6" id="KW-0676">Redox-active center</keyword>
<name>A0ABU9GEJ6_COBMA</name>
<feature type="disulfide bond" description="Redox-active" evidence="6">
    <location>
        <begin position="246"/>
        <end position="248"/>
    </location>
</feature>
<dbReference type="InterPro" id="IPR000397">
    <property type="entry name" value="Heat_shock_Hsp33"/>
</dbReference>
<comment type="caution">
    <text evidence="7">The sequence shown here is derived from an EMBL/GenBank/DDBJ whole genome shotgun (WGS) entry which is preliminary data.</text>
</comment>
<evidence type="ECO:0000313" key="8">
    <source>
        <dbReference type="Proteomes" id="UP001378242"/>
    </source>
</evidence>
<dbReference type="SUPFAM" id="SSF64397">
    <property type="entry name" value="Hsp33 domain"/>
    <property type="match status" value="1"/>
</dbReference>
<proteinExistence type="inferred from homology"/>
<evidence type="ECO:0000256" key="1">
    <source>
        <dbReference type="ARBA" id="ARBA00022490"/>
    </source>
</evidence>
<gene>
    <name evidence="6 7" type="primary">hslO</name>
    <name evidence="7" type="ORF">V6243_08595</name>
</gene>
<keyword evidence="4 6" id="KW-0143">Chaperone</keyword>
<reference evidence="7 8" key="1">
    <citation type="submission" date="2024-02" db="EMBL/GenBank/DDBJ databases">
        <title>Bacteria isolated from the canopy kelp, Nereocystis luetkeana.</title>
        <authorList>
            <person name="Pfister C.A."/>
            <person name="Younker I.T."/>
            <person name="Light S.H."/>
        </authorList>
    </citation>
    <scope>NUCLEOTIDE SEQUENCE [LARGE SCALE GENOMIC DNA]</scope>
    <source>
        <strain evidence="7 8">TI.5.07</strain>
    </source>
</reference>
<dbReference type="NCBIfam" id="NF001033">
    <property type="entry name" value="PRK00114.1"/>
    <property type="match status" value="1"/>
</dbReference>
<dbReference type="Proteomes" id="UP001378242">
    <property type="component" value="Unassembled WGS sequence"/>
</dbReference>
<dbReference type="Gene3D" id="3.55.30.10">
    <property type="entry name" value="Hsp33 domain"/>
    <property type="match status" value="1"/>
</dbReference>
<dbReference type="InterPro" id="IPR023212">
    <property type="entry name" value="Hsp33_helix_hairpin_bin_dom_sf"/>
</dbReference>
<comment type="function">
    <text evidence="6">Redox regulated molecular chaperone. Protects both thermally unfolding and oxidatively damaged proteins from irreversible aggregation. Plays an important role in the bacterial defense system toward oxidative stress.</text>
</comment>
<accession>A0ABU9GEJ6</accession>
<dbReference type="PANTHER" id="PTHR30111:SF1">
    <property type="entry name" value="33 KDA CHAPERONIN"/>
    <property type="match status" value="1"/>
</dbReference>
<dbReference type="HAMAP" id="MF_00117">
    <property type="entry name" value="HslO"/>
    <property type="match status" value="1"/>
</dbReference>
<keyword evidence="1 6" id="KW-0963">Cytoplasm</keyword>
<protein>
    <recommendedName>
        <fullName evidence="6">33 kDa chaperonin</fullName>
    </recommendedName>
    <alternativeName>
        <fullName evidence="6">Heat shock protein 33 homolog</fullName>
        <shortName evidence="6">HSP33</shortName>
    </alternativeName>
</protein>
<dbReference type="InterPro" id="IPR016153">
    <property type="entry name" value="Heat_shock_Hsp33_N"/>
</dbReference>
<dbReference type="EMBL" id="JBAKAP010000007">
    <property type="protein sequence ID" value="MEL0616894.1"/>
    <property type="molecule type" value="Genomic_DNA"/>
</dbReference>
<evidence type="ECO:0000256" key="2">
    <source>
        <dbReference type="ARBA" id="ARBA00022833"/>
    </source>
</evidence>
<evidence type="ECO:0000256" key="6">
    <source>
        <dbReference type="HAMAP-Rule" id="MF_00117"/>
    </source>
</evidence>
<dbReference type="CDD" id="cd00498">
    <property type="entry name" value="Hsp33"/>
    <property type="match status" value="1"/>
</dbReference>
<dbReference type="SUPFAM" id="SSF118352">
    <property type="entry name" value="HSP33 redox switch-like"/>
    <property type="match status" value="1"/>
</dbReference>
<comment type="similarity">
    <text evidence="6">Belongs to the HSP33 family.</text>
</comment>
<evidence type="ECO:0000256" key="3">
    <source>
        <dbReference type="ARBA" id="ARBA00023157"/>
    </source>
</evidence>
<dbReference type="RefSeq" id="WP_077375661.1">
    <property type="nucleotide sequence ID" value="NZ_CP047970.1"/>
</dbReference>
<dbReference type="PANTHER" id="PTHR30111">
    <property type="entry name" value="33 KDA CHAPERONIN"/>
    <property type="match status" value="1"/>
</dbReference>
<evidence type="ECO:0000313" key="7">
    <source>
        <dbReference type="EMBL" id="MEL0616894.1"/>
    </source>
</evidence>
<sequence>MQDPDKQAGDAHEETAPNFDQIQRFLFDATNVRGEIVTLDKAYAEVLDRHAYPQAISRQLGEMLAAVALLTETIKLDGTMTLEVRGTGIVRQLMAESNPGGELRAIARLSDEDVLPTDEATLQALVGQGQIVITLDPRDGKRYQGIVAIDQDSLAGCLESYFSQSEQLPTRLWLMADAQRAGGVMLQQLPDDDANKDPDAWERVVHLADTLKAEELLALDQQDVLHRLYHEETVRIFEPKALRFGCTCSRERLGAALHSIAADELRQIVAEHGELATQCHFCHTRYSFNAAEVEAIIEDPAAGSPIVH</sequence>
<evidence type="ECO:0000256" key="4">
    <source>
        <dbReference type="ARBA" id="ARBA00023186"/>
    </source>
</evidence>
<dbReference type="Gene3D" id="1.10.287.480">
    <property type="entry name" value="helix hairpin bin"/>
    <property type="match status" value="1"/>
</dbReference>
<comment type="subcellular location">
    <subcellularLocation>
        <location evidence="6">Cytoplasm</location>
    </subcellularLocation>
</comment>
<dbReference type="PIRSF" id="PIRSF005261">
    <property type="entry name" value="Heat_shock_Hsp33"/>
    <property type="match status" value="1"/>
</dbReference>
<keyword evidence="8" id="KW-1185">Reference proteome</keyword>
<dbReference type="Pfam" id="PF01430">
    <property type="entry name" value="HSP33"/>
    <property type="match status" value="1"/>
</dbReference>
<comment type="PTM">
    <text evidence="6">Under oxidizing conditions two disulfide bonds are formed involving the reactive cysteines. Under reducing conditions zinc is bound to the reactive cysteines and the protein is inactive.</text>
</comment>